<reference evidence="1" key="2">
    <citation type="submission" date="2020-09" db="EMBL/GenBank/DDBJ databases">
        <authorList>
            <person name="Sun Q."/>
            <person name="Zhou Y."/>
        </authorList>
    </citation>
    <scope>NUCLEOTIDE SEQUENCE</scope>
    <source>
        <strain evidence="1">CGMCC 1.15493</strain>
    </source>
</reference>
<dbReference type="Proteomes" id="UP000613160">
    <property type="component" value="Unassembled WGS sequence"/>
</dbReference>
<comment type="caution">
    <text evidence="1">The sequence shown here is derived from an EMBL/GenBank/DDBJ whole genome shotgun (WGS) entry which is preliminary data.</text>
</comment>
<protein>
    <submittedName>
        <fullName evidence="1">Uncharacterized protein</fullName>
    </submittedName>
</protein>
<gene>
    <name evidence="1" type="ORF">GCM10011335_49180</name>
</gene>
<evidence type="ECO:0000313" key="2">
    <source>
        <dbReference type="Proteomes" id="UP000613160"/>
    </source>
</evidence>
<organism evidence="1 2">
    <name type="scientific">Aureimonas glaciei</name>
    <dbReference type="NCBI Taxonomy" id="1776957"/>
    <lineage>
        <taxon>Bacteria</taxon>
        <taxon>Pseudomonadati</taxon>
        <taxon>Pseudomonadota</taxon>
        <taxon>Alphaproteobacteria</taxon>
        <taxon>Hyphomicrobiales</taxon>
        <taxon>Aurantimonadaceae</taxon>
        <taxon>Aureimonas</taxon>
    </lineage>
</organism>
<proteinExistence type="predicted"/>
<evidence type="ECO:0000313" key="1">
    <source>
        <dbReference type="EMBL" id="GGD40622.1"/>
    </source>
</evidence>
<keyword evidence="2" id="KW-1185">Reference proteome</keyword>
<dbReference type="AlphaFoldDB" id="A0A916YD37"/>
<dbReference type="EMBL" id="BMJJ01000016">
    <property type="protein sequence ID" value="GGD40622.1"/>
    <property type="molecule type" value="Genomic_DNA"/>
</dbReference>
<accession>A0A916YD37</accession>
<sequence>MEARRPDFDRSVLRGKGFSLGRVGRPRASLSHTFDERNRMPVWTDDRLKTAYDGGGGLLSQVPPPE</sequence>
<name>A0A916YD37_9HYPH</name>
<reference evidence="1" key="1">
    <citation type="journal article" date="2014" name="Int. J. Syst. Evol. Microbiol.">
        <title>Complete genome sequence of Corynebacterium casei LMG S-19264T (=DSM 44701T), isolated from a smear-ripened cheese.</title>
        <authorList>
            <consortium name="US DOE Joint Genome Institute (JGI-PGF)"/>
            <person name="Walter F."/>
            <person name="Albersmeier A."/>
            <person name="Kalinowski J."/>
            <person name="Ruckert C."/>
        </authorList>
    </citation>
    <scope>NUCLEOTIDE SEQUENCE</scope>
    <source>
        <strain evidence="1">CGMCC 1.15493</strain>
    </source>
</reference>